<feature type="region of interest" description="Disordered" evidence="1">
    <location>
        <begin position="295"/>
        <end position="338"/>
    </location>
</feature>
<name>A0ABU6U6L3_9FABA</name>
<reference evidence="2 3" key="1">
    <citation type="journal article" date="2023" name="Plants (Basel)">
        <title>Bridging the Gap: Combining Genomics and Transcriptomics Approaches to Understand Stylosanthes scabra, an Orphan Legume from the Brazilian Caatinga.</title>
        <authorList>
            <person name="Ferreira-Neto J.R.C."/>
            <person name="da Silva M.D."/>
            <person name="Binneck E."/>
            <person name="de Melo N.F."/>
            <person name="da Silva R.H."/>
            <person name="de Melo A.L.T.M."/>
            <person name="Pandolfi V."/>
            <person name="Bustamante F.O."/>
            <person name="Brasileiro-Vidal A.C."/>
            <person name="Benko-Iseppon A.M."/>
        </authorList>
    </citation>
    <scope>NUCLEOTIDE SEQUENCE [LARGE SCALE GENOMIC DNA]</scope>
    <source>
        <tissue evidence="2">Leaves</tissue>
    </source>
</reference>
<dbReference type="Proteomes" id="UP001341840">
    <property type="component" value="Unassembled WGS sequence"/>
</dbReference>
<evidence type="ECO:0000313" key="2">
    <source>
        <dbReference type="EMBL" id="MED6155658.1"/>
    </source>
</evidence>
<dbReference type="SUPFAM" id="SSF58113">
    <property type="entry name" value="Apolipoprotein A-I"/>
    <property type="match status" value="1"/>
</dbReference>
<dbReference type="PANTHER" id="PTHR47372">
    <property type="entry name" value="DAUER UP-REGULATED-RELATED"/>
    <property type="match status" value="1"/>
</dbReference>
<evidence type="ECO:0000256" key="1">
    <source>
        <dbReference type="SAM" id="MobiDB-lite"/>
    </source>
</evidence>
<dbReference type="PANTHER" id="PTHR47372:SF33">
    <property type="entry name" value="LATE EMBRYOGENESIS ABUNDANT (LEA) PROTEIN-RELATED"/>
    <property type="match status" value="1"/>
</dbReference>
<accession>A0ABU6U6L3</accession>
<gene>
    <name evidence="2" type="ORF">PIB30_007166</name>
</gene>
<comment type="caution">
    <text evidence="2">The sequence shown here is derived from an EMBL/GenBank/DDBJ whole genome shotgun (WGS) entry which is preliminary data.</text>
</comment>
<organism evidence="2 3">
    <name type="scientific">Stylosanthes scabra</name>
    <dbReference type="NCBI Taxonomy" id="79078"/>
    <lineage>
        <taxon>Eukaryota</taxon>
        <taxon>Viridiplantae</taxon>
        <taxon>Streptophyta</taxon>
        <taxon>Embryophyta</taxon>
        <taxon>Tracheophyta</taxon>
        <taxon>Spermatophyta</taxon>
        <taxon>Magnoliopsida</taxon>
        <taxon>eudicotyledons</taxon>
        <taxon>Gunneridae</taxon>
        <taxon>Pentapetalae</taxon>
        <taxon>rosids</taxon>
        <taxon>fabids</taxon>
        <taxon>Fabales</taxon>
        <taxon>Fabaceae</taxon>
        <taxon>Papilionoideae</taxon>
        <taxon>50 kb inversion clade</taxon>
        <taxon>dalbergioids sensu lato</taxon>
        <taxon>Dalbergieae</taxon>
        <taxon>Pterocarpus clade</taxon>
        <taxon>Stylosanthes</taxon>
    </lineage>
</organism>
<keyword evidence="3" id="KW-1185">Reference proteome</keyword>
<protein>
    <submittedName>
        <fullName evidence="2">Uncharacterized protein</fullName>
    </submittedName>
</protein>
<dbReference type="EMBL" id="JASCZI010120844">
    <property type="protein sequence ID" value="MED6155658.1"/>
    <property type="molecule type" value="Genomic_DNA"/>
</dbReference>
<sequence>MCSRGWSYDVVVVEDAKATSEDVKRLAQDAFYDAEEKTGSLADWAQNKLSENFGSENDLREVARDIKYKGEDAASRTTDTLRSAASGASEYASQKVADAREAVADAMGYAKENAEMGYDGDGEIIRMPTDRETDAKVMMQEAMGNARERMADTYEDAKQAMYSASDKASNMAQNARDNMAESMSYGRDRAGDAYEEGKQKMSMASDIMSEKFYDAKESMAGAMEYASEKANNAYDGSRERVKMASQRTFDLKDKVKGAMEYGRDKAGDVYDGAKEQMEYGRQNMAESFDQAKQEVGEAYNSAKNTMSREAKDRYEAAKERVSDAAGNLGASMRNNQYL</sequence>
<evidence type="ECO:0000313" key="3">
    <source>
        <dbReference type="Proteomes" id="UP001341840"/>
    </source>
</evidence>
<proteinExistence type="predicted"/>
<feature type="compositionally biased region" description="Basic and acidic residues" evidence="1">
    <location>
        <begin position="306"/>
        <end position="322"/>
    </location>
</feature>